<gene>
    <name evidence="19" type="ORF">SAMN02745857_02280</name>
</gene>
<evidence type="ECO:0000313" key="20">
    <source>
        <dbReference type="Proteomes" id="UP000192761"/>
    </source>
</evidence>
<reference evidence="19 20" key="1">
    <citation type="submission" date="2017-04" db="EMBL/GenBank/DDBJ databases">
        <authorList>
            <person name="Afonso C.L."/>
            <person name="Miller P.J."/>
            <person name="Scott M.A."/>
            <person name="Spackman E."/>
            <person name="Goraichik I."/>
            <person name="Dimitrov K.M."/>
            <person name="Suarez D.L."/>
            <person name="Swayne D.E."/>
        </authorList>
    </citation>
    <scope>NUCLEOTIDE SEQUENCE [LARGE SCALE GENOMIC DNA]</scope>
    <source>
        <strain evidence="19 20">DSM 23236</strain>
    </source>
</reference>
<dbReference type="InterPro" id="IPR058240">
    <property type="entry name" value="rSAM_sf"/>
</dbReference>
<evidence type="ECO:0000256" key="15">
    <source>
        <dbReference type="PIRNR" id="PIRNR000167"/>
    </source>
</evidence>
<comment type="pathway">
    <text evidence="2 15">Porphyrin-containing compound metabolism; protoporphyrin-IX biosynthesis; protoporphyrinogen-IX from coproporphyrinogen-III (AdoMet route): step 1/1.</text>
</comment>
<dbReference type="SUPFAM" id="SSF102114">
    <property type="entry name" value="Radical SAM enzymes"/>
    <property type="match status" value="1"/>
</dbReference>
<evidence type="ECO:0000256" key="16">
    <source>
        <dbReference type="PIRSR" id="PIRSR000167-1"/>
    </source>
</evidence>
<dbReference type="Pfam" id="PF06969">
    <property type="entry name" value="HemN_C"/>
    <property type="match status" value="1"/>
</dbReference>
<evidence type="ECO:0000256" key="10">
    <source>
        <dbReference type="ARBA" id="ARBA00023004"/>
    </source>
</evidence>
<dbReference type="PANTHER" id="PTHR13932">
    <property type="entry name" value="COPROPORPHYRINIGEN III OXIDASE"/>
    <property type="match status" value="1"/>
</dbReference>
<feature type="binding site" evidence="16">
    <location>
        <position position="125"/>
    </location>
    <ligand>
        <name>S-adenosyl-L-methionine</name>
        <dbReference type="ChEBI" id="CHEBI:59789"/>
        <label>1</label>
    </ligand>
</feature>
<dbReference type="FunFam" id="3.80.30.20:FF:000012">
    <property type="entry name" value="Coproporphyrinogen-III oxidase"/>
    <property type="match status" value="1"/>
</dbReference>
<dbReference type="GO" id="GO:0004109">
    <property type="term" value="F:coproporphyrinogen oxidase activity"/>
    <property type="evidence" value="ECO:0007669"/>
    <property type="project" value="InterPro"/>
</dbReference>
<evidence type="ECO:0000256" key="12">
    <source>
        <dbReference type="ARBA" id="ARBA00023244"/>
    </source>
</evidence>
<name>A0A1W1XPJ4_9NEIS</name>
<dbReference type="UniPathway" id="UPA00251">
    <property type="reaction ID" value="UER00323"/>
</dbReference>
<dbReference type="AlphaFoldDB" id="A0A1W1XPJ4"/>
<evidence type="ECO:0000256" key="1">
    <source>
        <dbReference type="ARBA" id="ARBA00004496"/>
    </source>
</evidence>
<evidence type="ECO:0000256" key="3">
    <source>
        <dbReference type="ARBA" id="ARBA00005493"/>
    </source>
</evidence>
<dbReference type="NCBIfam" id="TIGR00538">
    <property type="entry name" value="hemN"/>
    <property type="match status" value="1"/>
</dbReference>
<proteinExistence type="inferred from homology"/>
<feature type="binding site" evidence="16">
    <location>
        <position position="160"/>
    </location>
    <ligand>
        <name>S-adenosyl-L-methionine</name>
        <dbReference type="ChEBI" id="CHEBI:59789"/>
        <label>1</label>
    </ligand>
</feature>
<dbReference type="SMART" id="SM00729">
    <property type="entry name" value="Elp3"/>
    <property type="match status" value="1"/>
</dbReference>
<evidence type="ECO:0000256" key="7">
    <source>
        <dbReference type="ARBA" id="ARBA00022691"/>
    </source>
</evidence>
<dbReference type="InterPro" id="IPR010723">
    <property type="entry name" value="HemN_C"/>
</dbReference>
<comment type="catalytic activity">
    <reaction evidence="14 15">
        <text>coproporphyrinogen III + 2 S-adenosyl-L-methionine = protoporphyrinogen IX + 2 5'-deoxyadenosine + 2 L-methionine + 2 CO2</text>
        <dbReference type="Rhea" id="RHEA:15425"/>
        <dbReference type="ChEBI" id="CHEBI:16526"/>
        <dbReference type="ChEBI" id="CHEBI:17319"/>
        <dbReference type="ChEBI" id="CHEBI:57307"/>
        <dbReference type="ChEBI" id="CHEBI:57309"/>
        <dbReference type="ChEBI" id="CHEBI:57844"/>
        <dbReference type="ChEBI" id="CHEBI:59789"/>
        <dbReference type="EC" id="1.3.98.3"/>
    </reaction>
</comment>
<comment type="similarity">
    <text evidence="3 15">Belongs to the anaerobic coproporphyrinogen-III oxidase family.</text>
</comment>
<dbReference type="InterPro" id="IPR034505">
    <property type="entry name" value="Coproporphyrinogen-III_oxidase"/>
</dbReference>
<dbReference type="PIRSF" id="PIRSF000167">
    <property type="entry name" value="HemN"/>
    <property type="match status" value="1"/>
</dbReference>
<dbReference type="EC" id="1.3.98.3" evidence="15"/>
<evidence type="ECO:0000256" key="14">
    <source>
        <dbReference type="ARBA" id="ARBA00048321"/>
    </source>
</evidence>
<feature type="binding site" evidence="16">
    <location>
        <position position="199"/>
    </location>
    <ligand>
        <name>S-adenosyl-L-methionine</name>
        <dbReference type="ChEBI" id="CHEBI:59789"/>
        <label>2</label>
    </ligand>
</feature>
<keyword evidence="12 15" id="KW-0627">Porphyrin biosynthesis</keyword>
<evidence type="ECO:0000313" key="19">
    <source>
        <dbReference type="EMBL" id="SMC25775.1"/>
    </source>
</evidence>
<evidence type="ECO:0000256" key="17">
    <source>
        <dbReference type="PIRSR" id="PIRSR000167-2"/>
    </source>
</evidence>
<comment type="subunit">
    <text evidence="4">Monomer.</text>
</comment>
<organism evidence="19 20">
    <name type="scientific">Andreprevotia lacus DSM 23236</name>
    <dbReference type="NCBI Taxonomy" id="1121001"/>
    <lineage>
        <taxon>Bacteria</taxon>
        <taxon>Pseudomonadati</taxon>
        <taxon>Pseudomonadota</taxon>
        <taxon>Betaproteobacteria</taxon>
        <taxon>Neisseriales</taxon>
        <taxon>Chitinibacteraceae</taxon>
        <taxon>Andreprevotia</taxon>
    </lineage>
</organism>
<feature type="binding site" evidence="16">
    <location>
        <position position="224"/>
    </location>
    <ligand>
        <name>S-adenosyl-L-methionine</name>
        <dbReference type="ChEBI" id="CHEBI:59789"/>
        <label>2</label>
    </ligand>
</feature>
<comment type="function">
    <text evidence="13">Involved in the heme biosynthesis. Catalyzes the anaerobic oxidative decarboxylation of propionate groups of rings A and B of coproporphyrinogen III to yield the vinyl groups in protoporphyrinogen IX.</text>
</comment>
<dbReference type="Pfam" id="PF04055">
    <property type="entry name" value="Radical_SAM"/>
    <property type="match status" value="1"/>
</dbReference>
<dbReference type="CDD" id="cd01335">
    <property type="entry name" value="Radical_SAM"/>
    <property type="match status" value="1"/>
</dbReference>
<dbReference type="FunFam" id="1.10.10.920:FF:000001">
    <property type="entry name" value="Coproporphyrinogen-III oxidase"/>
    <property type="match status" value="1"/>
</dbReference>
<dbReference type="PROSITE" id="PS51918">
    <property type="entry name" value="RADICAL_SAM"/>
    <property type="match status" value="1"/>
</dbReference>
<dbReference type="Gene3D" id="3.20.20.70">
    <property type="entry name" value="Aldolase class I"/>
    <property type="match status" value="1"/>
</dbReference>
<dbReference type="SFLD" id="SFLDS00029">
    <property type="entry name" value="Radical_SAM"/>
    <property type="match status" value="1"/>
</dbReference>
<keyword evidence="11 15" id="KW-0411">Iron-sulfur</keyword>
<comment type="cofactor">
    <cofactor evidence="15 17">
        <name>[4Fe-4S] cluster</name>
        <dbReference type="ChEBI" id="CHEBI:49883"/>
    </cofactor>
    <text evidence="15 17">Binds 1 [4Fe-4S] cluster. The cluster is coordinated with 3 cysteines and an exchangeable S-adenosyl-L-methionine.</text>
</comment>
<sequence>MPNPHSTAQDVHAVDFDKALIARLAGNGPRYTSYPTADRFSNGFDQTQFLSETQRRFSAEQVRPLSLYVHIPFCDTVCFYCGCNKVITANRSHAARYLDYLEREIALQAPLFTGRARVEQLHFGGGTPTYFTDQQLTRLMASLREHFAFTPATEGEFSIEIDPRKVGSETVAQLAALGFNRMSVGVQDFDPVVQHAVNRIQSEAETVAVIEEARSCGFKSVSIDLIYGLPRQTLGGFAATLDKVIAIRPDRLSVYNYAHMPHLFKTQRQINAAELPSPDTRLDLLSLAIRRLTNAGYVYIGMDHFALPDDELAHAQRKGTLQRNFQGYSTRDDIDLLALGVSAISKIGGSYSQNVRDLGSYYAQLDAGELPLLRGIALSRDDLLRRSVIQQLMCHFHLDLQQLSTEWQIDARSYFAEEWQALSMLADDGLLVLDDALLQVLPRGRLLIRNIAMQFDRHLRESKVMSQAPPLQRYSQTI</sequence>
<dbReference type="SFLD" id="SFLDG01065">
    <property type="entry name" value="anaerobic_coproporphyrinogen-I"/>
    <property type="match status" value="1"/>
</dbReference>
<evidence type="ECO:0000256" key="2">
    <source>
        <dbReference type="ARBA" id="ARBA00004785"/>
    </source>
</evidence>
<dbReference type="GO" id="GO:0051539">
    <property type="term" value="F:4 iron, 4 sulfur cluster binding"/>
    <property type="evidence" value="ECO:0007669"/>
    <property type="project" value="UniProtKB-KW"/>
</dbReference>
<feature type="binding site" evidence="16">
    <location>
        <position position="68"/>
    </location>
    <ligand>
        <name>S-adenosyl-L-methionine</name>
        <dbReference type="ChEBI" id="CHEBI:59789"/>
        <label>1</label>
    </ligand>
</feature>
<comment type="subcellular location">
    <subcellularLocation>
        <location evidence="1 15">Cytoplasm</location>
    </subcellularLocation>
</comment>
<feature type="binding site" evidence="16">
    <location>
        <begin position="80"/>
        <end position="82"/>
    </location>
    <ligand>
        <name>S-adenosyl-L-methionine</name>
        <dbReference type="ChEBI" id="CHEBI:59789"/>
        <label>2</label>
    </ligand>
</feature>
<evidence type="ECO:0000256" key="13">
    <source>
        <dbReference type="ARBA" id="ARBA00024295"/>
    </source>
</evidence>
<evidence type="ECO:0000256" key="9">
    <source>
        <dbReference type="ARBA" id="ARBA00023002"/>
    </source>
</evidence>
<feature type="binding site" evidence="17">
    <location>
        <position position="74"/>
    </location>
    <ligand>
        <name>[4Fe-4S] cluster</name>
        <dbReference type="ChEBI" id="CHEBI:49883"/>
        <note>4Fe-4S-S-AdoMet</note>
    </ligand>
</feature>
<dbReference type="PANTHER" id="PTHR13932:SF6">
    <property type="entry name" value="OXYGEN-INDEPENDENT COPROPORPHYRINOGEN III OXIDASE"/>
    <property type="match status" value="1"/>
</dbReference>
<keyword evidence="8 15" id="KW-0479">Metal-binding</keyword>
<keyword evidence="9 15" id="KW-0560">Oxidoreductase</keyword>
<dbReference type="Proteomes" id="UP000192761">
    <property type="component" value="Unassembled WGS sequence"/>
</dbReference>
<dbReference type="GO" id="GO:0046872">
    <property type="term" value="F:metal ion binding"/>
    <property type="evidence" value="ECO:0007669"/>
    <property type="project" value="UniProtKB-KW"/>
</dbReference>
<keyword evidence="20" id="KW-1185">Reference proteome</keyword>
<evidence type="ECO:0000256" key="6">
    <source>
        <dbReference type="ARBA" id="ARBA00022490"/>
    </source>
</evidence>
<keyword evidence="6 15" id="KW-0963">Cytoplasm</keyword>
<dbReference type="OrthoDB" id="9808022at2"/>
<keyword evidence="7 15" id="KW-0949">S-adenosyl-L-methionine</keyword>
<dbReference type="GO" id="GO:0051989">
    <property type="term" value="F:coproporphyrinogen dehydrogenase activity"/>
    <property type="evidence" value="ECO:0007669"/>
    <property type="project" value="UniProtKB-EC"/>
</dbReference>
<accession>A0A1W1XPJ4</accession>
<evidence type="ECO:0000259" key="18">
    <source>
        <dbReference type="PROSITE" id="PS51918"/>
    </source>
</evidence>
<feature type="binding site" evidence="16">
    <location>
        <begin position="126"/>
        <end position="127"/>
    </location>
    <ligand>
        <name>S-adenosyl-L-methionine</name>
        <dbReference type="ChEBI" id="CHEBI:59789"/>
        <label>2</label>
    </ligand>
</feature>
<feature type="domain" description="Radical SAM core" evidence="18">
    <location>
        <begin position="59"/>
        <end position="295"/>
    </location>
</feature>
<dbReference type="GO" id="GO:0006782">
    <property type="term" value="P:protoporphyrinogen IX biosynthetic process"/>
    <property type="evidence" value="ECO:0007669"/>
    <property type="project" value="UniProtKB-UniPathway"/>
</dbReference>
<dbReference type="EMBL" id="FWXD01000012">
    <property type="protein sequence ID" value="SMC25775.1"/>
    <property type="molecule type" value="Genomic_DNA"/>
</dbReference>
<dbReference type="Gene3D" id="1.10.10.920">
    <property type="match status" value="1"/>
</dbReference>
<feature type="binding site" evidence="16">
    <location>
        <position position="187"/>
    </location>
    <ligand>
        <name>S-adenosyl-L-methionine</name>
        <dbReference type="ChEBI" id="CHEBI:59789"/>
        <label>2</label>
    </ligand>
</feature>
<feature type="binding site" evidence="16">
    <location>
        <position position="258"/>
    </location>
    <ligand>
        <name>S-adenosyl-L-methionine</name>
        <dbReference type="ChEBI" id="CHEBI:59789"/>
        <label>2</label>
    </ligand>
</feature>
<dbReference type="GO" id="GO:0005737">
    <property type="term" value="C:cytoplasm"/>
    <property type="evidence" value="ECO:0007669"/>
    <property type="project" value="UniProtKB-SubCell"/>
</dbReference>
<feature type="binding site" evidence="16">
    <location>
        <position position="344"/>
    </location>
    <ligand>
        <name>S-adenosyl-L-methionine</name>
        <dbReference type="ChEBI" id="CHEBI:59789"/>
        <label>1</label>
    </ligand>
</feature>
<protein>
    <recommendedName>
        <fullName evidence="15">Coproporphyrinogen-III oxidase</fullName>
        <ecNumber evidence="15">1.3.98.3</ecNumber>
    </recommendedName>
</protein>
<feature type="binding site" evidence="17">
    <location>
        <position position="81"/>
    </location>
    <ligand>
        <name>[4Fe-4S] cluster</name>
        <dbReference type="ChEBI" id="CHEBI:49883"/>
        <note>4Fe-4S-S-AdoMet</note>
    </ligand>
</feature>
<evidence type="ECO:0000256" key="5">
    <source>
        <dbReference type="ARBA" id="ARBA00022485"/>
    </source>
</evidence>
<evidence type="ECO:0000256" key="4">
    <source>
        <dbReference type="ARBA" id="ARBA00011245"/>
    </source>
</evidence>
<dbReference type="InterPro" id="IPR004558">
    <property type="entry name" value="Coprogen_oxidase_HemN"/>
</dbReference>
<feature type="binding site" evidence="17">
    <location>
        <position position="78"/>
    </location>
    <ligand>
        <name>[4Fe-4S] cluster</name>
        <dbReference type="ChEBI" id="CHEBI:49883"/>
        <note>4Fe-4S-S-AdoMet</note>
    </ligand>
</feature>
<keyword evidence="5 15" id="KW-0004">4Fe-4S</keyword>
<keyword evidence="10 15" id="KW-0408">Iron</keyword>
<dbReference type="InterPro" id="IPR013785">
    <property type="entry name" value="Aldolase_TIM"/>
</dbReference>
<dbReference type="RefSeq" id="WP_084090998.1">
    <property type="nucleotide sequence ID" value="NZ_FWXD01000012.1"/>
</dbReference>
<evidence type="ECO:0000256" key="8">
    <source>
        <dbReference type="ARBA" id="ARBA00022723"/>
    </source>
</evidence>
<dbReference type="STRING" id="1121001.SAMN02745857_02280"/>
<dbReference type="InterPro" id="IPR007197">
    <property type="entry name" value="rSAM"/>
</dbReference>
<evidence type="ECO:0000256" key="11">
    <source>
        <dbReference type="ARBA" id="ARBA00023014"/>
    </source>
</evidence>
<dbReference type="InterPro" id="IPR006638">
    <property type="entry name" value="Elp3/MiaA/NifB-like_rSAM"/>
</dbReference>